<protein>
    <submittedName>
        <fullName evidence="2">Uncharacterized protein</fullName>
    </submittedName>
</protein>
<dbReference type="RefSeq" id="WP_201662406.1">
    <property type="nucleotide sequence ID" value="NZ_CAJHCS010000063.1"/>
</dbReference>
<reference evidence="2 3" key="1">
    <citation type="submission" date="2024-01" db="EMBL/GenBank/DDBJ databases">
        <title>The diversity of rhizobia nodulating Mimosa spp. in eleven states of Brazil covering several biomes is determined by host plant, location, and edaphic factors.</title>
        <authorList>
            <person name="Rouws L."/>
            <person name="Barauna A."/>
            <person name="Beukes C."/>
            <person name="De Faria S.M."/>
            <person name="Gross E."/>
            <person name="Dos Reis Junior F.B."/>
            <person name="Simon M."/>
            <person name="Maluk M."/>
            <person name="Odee D.W."/>
            <person name="Kenicer G."/>
            <person name="Young J.P.W."/>
            <person name="Reis V.M."/>
            <person name="Zilli J."/>
            <person name="James E.K."/>
        </authorList>
    </citation>
    <scope>NUCLEOTIDE SEQUENCE [LARGE SCALE GENOMIC DNA]</scope>
    <source>
        <strain evidence="2 3">JPY77</strain>
    </source>
</reference>
<feature type="region of interest" description="Disordered" evidence="1">
    <location>
        <begin position="175"/>
        <end position="232"/>
    </location>
</feature>
<comment type="caution">
    <text evidence="2">The sequence shown here is derived from an EMBL/GenBank/DDBJ whole genome shotgun (WGS) entry which is preliminary data.</text>
</comment>
<evidence type="ECO:0000256" key="1">
    <source>
        <dbReference type="SAM" id="MobiDB-lite"/>
    </source>
</evidence>
<dbReference type="Proteomes" id="UP001494588">
    <property type="component" value="Unassembled WGS sequence"/>
</dbReference>
<organism evidence="2 3">
    <name type="scientific">Paraburkholderia sabiae</name>
    <dbReference type="NCBI Taxonomy" id="273251"/>
    <lineage>
        <taxon>Bacteria</taxon>
        <taxon>Pseudomonadati</taxon>
        <taxon>Pseudomonadota</taxon>
        <taxon>Betaproteobacteria</taxon>
        <taxon>Burkholderiales</taxon>
        <taxon>Burkholderiaceae</taxon>
        <taxon>Paraburkholderia</taxon>
    </lineage>
</organism>
<gene>
    <name evidence="2" type="ORF">V4C55_40045</name>
</gene>
<sequence length="232" mass="24917">MAQIDCEHVPDLPQWLFFRWLCDRARFRKRLPADNYAIFRTSLDAYDRNQLVLLTSAYGLPVTGAREAVVDAAGIKDPERSGNLVSKSGQIEPGDDYMVLDGRADQAIYRPIPLAIQELSLSALGGSLLHDTTFKPAAGRQKDLRRILHPAMAARDRPRPGHPGRGGVQGLSAALRSSRFPRETYGADVPGDIGRHQGAASSALLHTCGPAEDGLSGPSARHSKVGSGAASS</sequence>
<keyword evidence="3" id="KW-1185">Reference proteome</keyword>
<name>A0ABU9QR76_9BURK</name>
<accession>A0ABU9QR76</accession>
<dbReference type="EMBL" id="JAZHGC010000063">
    <property type="protein sequence ID" value="MEM5291909.1"/>
    <property type="molecule type" value="Genomic_DNA"/>
</dbReference>
<evidence type="ECO:0000313" key="3">
    <source>
        <dbReference type="Proteomes" id="UP001494588"/>
    </source>
</evidence>
<proteinExistence type="predicted"/>
<evidence type="ECO:0000313" key="2">
    <source>
        <dbReference type="EMBL" id="MEM5291909.1"/>
    </source>
</evidence>